<comment type="function">
    <text evidence="8">Catalyzes the ATP-dependent phosphorylation of fructose-l-phosphate to fructose-l,6-bisphosphate.</text>
</comment>
<dbReference type="PANTHER" id="PTHR46566:SF5">
    <property type="entry name" value="1-PHOSPHOFRUCTOKINASE"/>
    <property type="match status" value="1"/>
</dbReference>
<dbReference type="Proteomes" id="UP001589814">
    <property type="component" value="Unassembled WGS sequence"/>
</dbReference>
<dbReference type="PANTHER" id="PTHR46566">
    <property type="entry name" value="1-PHOSPHOFRUCTOKINASE-RELATED"/>
    <property type="match status" value="1"/>
</dbReference>
<accession>A0ABV6G175</accession>
<name>A0ABV6G175_9GAMM</name>
<dbReference type="NCBIfam" id="TIGR03168">
    <property type="entry name" value="1-PFK"/>
    <property type="match status" value="1"/>
</dbReference>
<dbReference type="SUPFAM" id="SSF53613">
    <property type="entry name" value="Ribokinase-like"/>
    <property type="match status" value="1"/>
</dbReference>
<dbReference type="NCBIfam" id="TIGR03828">
    <property type="entry name" value="pfkB"/>
    <property type="match status" value="1"/>
</dbReference>
<dbReference type="InterPro" id="IPR002173">
    <property type="entry name" value="Carboh/pur_kinase_PfkB_CS"/>
</dbReference>
<keyword evidence="4 8" id="KW-0418">Kinase</keyword>
<dbReference type="Pfam" id="PF00294">
    <property type="entry name" value="PfkB"/>
    <property type="match status" value="1"/>
</dbReference>
<dbReference type="InterPro" id="IPR029056">
    <property type="entry name" value="Ribokinase-like"/>
</dbReference>
<protein>
    <recommendedName>
        <fullName evidence="7">Phosphofructokinase</fullName>
    </recommendedName>
</protein>
<comment type="similarity">
    <text evidence="1 7 8">Belongs to the carbohydrate kinase PfkB family.</text>
</comment>
<dbReference type="InterPro" id="IPR022463">
    <property type="entry name" value="1-PFruKinase"/>
</dbReference>
<dbReference type="PROSITE" id="PS00583">
    <property type="entry name" value="PFKB_KINASES_1"/>
    <property type="match status" value="1"/>
</dbReference>
<comment type="caution">
    <text evidence="10">The sequence shown here is derived from an EMBL/GenBank/DDBJ whole genome shotgun (WGS) entry which is preliminary data.</text>
</comment>
<keyword evidence="5 8" id="KW-0067">ATP-binding</keyword>
<sequence>MRRVLTLSLNPALDLGIRLSTLAPGEVNRALESSLTAAGKGNNVARVLAMQSHEVLASGFLGSDNSAAFERAFSDWGVADHFVRVAGETRINVKLSEADGRVTDINGPGARIGSADLEALVRRLDALEELDAVVIAGSLPPGISPEQLAELIAALAARQLPVWLDSSGAALVAGTAAGPALIKPNEDELAQCLGRELTDEAALIAAAREVQHDGVDNVLLSLGGDGVMWFFDGGALRARPPKVEVVSTVCAGDTLLAGALHGELSGWSRADTLRFATALSADAVRRIGVGRADSEDFAALSAAVEIEELPA</sequence>
<evidence type="ECO:0000256" key="8">
    <source>
        <dbReference type="RuleBase" id="RU369061"/>
    </source>
</evidence>
<organism evidence="10 11">
    <name type="scientific">Kushneria aurantia</name>
    <dbReference type="NCBI Taxonomy" id="504092"/>
    <lineage>
        <taxon>Bacteria</taxon>
        <taxon>Pseudomonadati</taxon>
        <taxon>Pseudomonadota</taxon>
        <taxon>Gammaproteobacteria</taxon>
        <taxon>Oceanospirillales</taxon>
        <taxon>Halomonadaceae</taxon>
        <taxon>Kushneria</taxon>
    </lineage>
</organism>
<evidence type="ECO:0000256" key="2">
    <source>
        <dbReference type="ARBA" id="ARBA00022679"/>
    </source>
</evidence>
<dbReference type="InterPro" id="IPR011611">
    <property type="entry name" value="PfkB_dom"/>
</dbReference>
<comment type="catalytic activity">
    <reaction evidence="6 8">
        <text>beta-D-fructose 1-phosphate + ATP = beta-D-fructose 1,6-bisphosphate + ADP + H(+)</text>
        <dbReference type="Rhea" id="RHEA:14213"/>
        <dbReference type="ChEBI" id="CHEBI:15378"/>
        <dbReference type="ChEBI" id="CHEBI:30616"/>
        <dbReference type="ChEBI" id="CHEBI:32966"/>
        <dbReference type="ChEBI" id="CHEBI:138881"/>
        <dbReference type="ChEBI" id="CHEBI:456216"/>
        <dbReference type="EC" id="2.7.1.56"/>
    </reaction>
</comment>
<dbReference type="GO" id="GO:0008662">
    <property type="term" value="F:1-phosphofructokinase activity"/>
    <property type="evidence" value="ECO:0007669"/>
    <property type="project" value="UniProtKB-EC"/>
</dbReference>
<evidence type="ECO:0000256" key="4">
    <source>
        <dbReference type="ARBA" id="ARBA00022777"/>
    </source>
</evidence>
<gene>
    <name evidence="10" type="primary">pfkB</name>
    <name evidence="10" type="ORF">ACFFHW_05145</name>
</gene>
<dbReference type="InterPro" id="IPR017583">
    <property type="entry name" value="Tagatose/fructose_Pkinase"/>
</dbReference>
<evidence type="ECO:0000256" key="3">
    <source>
        <dbReference type="ARBA" id="ARBA00022741"/>
    </source>
</evidence>
<dbReference type="EMBL" id="JBHLVX010000018">
    <property type="protein sequence ID" value="MFC0267386.1"/>
    <property type="molecule type" value="Genomic_DNA"/>
</dbReference>
<evidence type="ECO:0000313" key="11">
    <source>
        <dbReference type="Proteomes" id="UP001589814"/>
    </source>
</evidence>
<feature type="domain" description="Carbohydrate kinase PfkB" evidence="9">
    <location>
        <begin position="24"/>
        <end position="291"/>
    </location>
</feature>
<proteinExistence type="inferred from homology"/>
<keyword evidence="3 8" id="KW-0547">Nucleotide-binding</keyword>
<keyword evidence="2 7" id="KW-0808">Transferase</keyword>
<evidence type="ECO:0000256" key="1">
    <source>
        <dbReference type="ARBA" id="ARBA00010688"/>
    </source>
</evidence>
<evidence type="ECO:0000259" key="9">
    <source>
        <dbReference type="Pfam" id="PF00294"/>
    </source>
</evidence>
<keyword evidence="11" id="KW-1185">Reference proteome</keyword>
<evidence type="ECO:0000313" key="10">
    <source>
        <dbReference type="EMBL" id="MFC0267386.1"/>
    </source>
</evidence>
<dbReference type="CDD" id="cd01164">
    <property type="entry name" value="FruK_PfkB_like"/>
    <property type="match status" value="1"/>
</dbReference>
<evidence type="ECO:0000256" key="7">
    <source>
        <dbReference type="PIRNR" id="PIRNR000535"/>
    </source>
</evidence>
<reference evidence="10 11" key="1">
    <citation type="submission" date="2024-09" db="EMBL/GenBank/DDBJ databases">
        <authorList>
            <person name="Sun Q."/>
            <person name="Mori K."/>
        </authorList>
    </citation>
    <scope>NUCLEOTIDE SEQUENCE [LARGE SCALE GENOMIC DNA]</scope>
    <source>
        <strain evidence="10 11">CCM 7415</strain>
    </source>
</reference>
<dbReference type="Gene3D" id="3.40.1190.20">
    <property type="match status" value="1"/>
</dbReference>
<evidence type="ECO:0000256" key="5">
    <source>
        <dbReference type="ARBA" id="ARBA00022840"/>
    </source>
</evidence>
<evidence type="ECO:0000256" key="6">
    <source>
        <dbReference type="ARBA" id="ARBA00047745"/>
    </source>
</evidence>
<dbReference type="PIRSF" id="PIRSF000535">
    <property type="entry name" value="1PFK/6PFK/LacC"/>
    <property type="match status" value="1"/>
</dbReference>
<dbReference type="RefSeq" id="WP_019952765.1">
    <property type="nucleotide sequence ID" value="NZ_JBHLVX010000018.1"/>
</dbReference>